<sequence length="88" mass="10449">MKIWYIYKNDEVKYYMNDGLGWLNRLWLTLTGRSPRWFKRSFPCVVELDVKDTYEIGLYYGYGAICTERRTVVKPIRSIGHRIMSGCG</sequence>
<evidence type="ECO:0000313" key="2">
    <source>
        <dbReference type="Proteomes" id="UP001341840"/>
    </source>
</evidence>
<dbReference type="Proteomes" id="UP001341840">
    <property type="component" value="Unassembled WGS sequence"/>
</dbReference>
<evidence type="ECO:0000313" key="1">
    <source>
        <dbReference type="EMBL" id="MED6212603.1"/>
    </source>
</evidence>
<keyword evidence="2" id="KW-1185">Reference proteome</keyword>
<protein>
    <submittedName>
        <fullName evidence="1">Uncharacterized protein</fullName>
    </submittedName>
</protein>
<accession>A0ABU6YVH6</accession>
<organism evidence="1 2">
    <name type="scientific">Stylosanthes scabra</name>
    <dbReference type="NCBI Taxonomy" id="79078"/>
    <lineage>
        <taxon>Eukaryota</taxon>
        <taxon>Viridiplantae</taxon>
        <taxon>Streptophyta</taxon>
        <taxon>Embryophyta</taxon>
        <taxon>Tracheophyta</taxon>
        <taxon>Spermatophyta</taxon>
        <taxon>Magnoliopsida</taxon>
        <taxon>eudicotyledons</taxon>
        <taxon>Gunneridae</taxon>
        <taxon>Pentapetalae</taxon>
        <taxon>rosids</taxon>
        <taxon>fabids</taxon>
        <taxon>Fabales</taxon>
        <taxon>Fabaceae</taxon>
        <taxon>Papilionoideae</taxon>
        <taxon>50 kb inversion clade</taxon>
        <taxon>dalbergioids sensu lato</taxon>
        <taxon>Dalbergieae</taxon>
        <taxon>Pterocarpus clade</taxon>
        <taxon>Stylosanthes</taxon>
    </lineage>
</organism>
<name>A0ABU6YVH6_9FABA</name>
<dbReference type="EMBL" id="JASCZI010243056">
    <property type="protein sequence ID" value="MED6212603.1"/>
    <property type="molecule type" value="Genomic_DNA"/>
</dbReference>
<comment type="caution">
    <text evidence="1">The sequence shown here is derived from an EMBL/GenBank/DDBJ whole genome shotgun (WGS) entry which is preliminary data.</text>
</comment>
<gene>
    <name evidence="1" type="ORF">PIB30_085022</name>
</gene>
<reference evidence="1 2" key="1">
    <citation type="journal article" date="2023" name="Plants (Basel)">
        <title>Bridging the Gap: Combining Genomics and Transcriptomics Approaches to Understand Stylosanthes scabra, an Orphan Legume from the Brazilian Caatinga.</title>
        <authorList>
            <person name="Ferreira-Neto J.R.C."/>
            <person name="da Silva M.D."/>
            <person name="Binneck E."/>
            <person name="de Melo N.F."/>
            <person name="da Silva R.H."/>
            <person name="de Melo A.L.T.M."/>
            <person name="Pandolfi V."/>
            <person name="Bustamante F.O."/>
            <person name="Brasileiro-Vidal A.C."/>
            <person name="Benko-Iseppon A.M."/>
        </authorList>
    </citation>
    <scope>NUCLEOTIDE SEQUENCE [LARGE SCALE GENOMIC DNA]</scope>
    <source>
        <tissue evidence="1">Leaves</tissue>
    </source>
</reference>
<feature type="non-terminal residue" evidence="1">
    <location>
        <position position="88"/>
    </location>
</feature>
<proteinExistence type="predicted"/>